<keyword evidence="7" id="KW-0902">Two-component regulatory system</keyword>
<dbReference type="Gene3D" id="1.10.287.130">
    <property type="match status" value="1"/>
</dbReference>
<comment type="catalytic activity">
    <reaction evidence="1">
        <text>ATP + protein L-histidine = ADP + protein N-phospho-L-histidine.</text>
        <dbReference type="EC" id="2.7.13.3"/>
    </reaction>
</comment>
<evidence type="ECO:0000256" key="3">
    <source>
        <dbReference type="ARBA" id="ARBA00012438"/>
    </source>
</evidence>
<dbReference type="GO" id="GO:0016036">
    <property type="term" value="P:cellular response to phosphate starvation"/>
    <property type="evidence" value="ECO:0007669"/>
    <property type="project" value="TreeGrafter"/>
</dbReference>
<dbReference type="Pfam" id="PF00512">
    <property type="entry name" value="HisKA"/>
    <property type="match status" value="1"/>
</dbReference>
<dbReference type="PANTHER" id="PTHR45453">
    <property type="entry name" value="PHOSPHATE REGULON SENSOR PROTEIN PHOR"/>
    <property type="match status" value="1"/>
</dbReference>
<feature type="domain" description="Histidine kinase" evidence="9">
    <location>
        <begin position="242"/>
        <end position="468"/>
    </location>
</feature>
<accession>A0A426DC25</accession>
<evidence type="ECO:0000256" key="4">
    <source>
        <dbReference type="ARBA" id="ARBA00022553"/>
    </source>
</evidence>
<dbReference type="InterPro" id="IPR008358">
    <property type="entry name" value="Sig_transdc_His_kin/Pase_MprB"/>
</dbReference>
<keyword evidence="4" id="KW-0597">Phosphoprotein</keyword>
<protein>
    <recommendedName>
        <fullName evidence="3">histidine kinase</fullName>
        <ecNumber evidence="3">2.7.13.3</ecNumber>
    </recommendedName>
</protein>
<reference evidence="10" key="1">
    <citation type="submission" date="2018-10" db="EMBL/GenBank/DDBJ databases">
        <title>Schaedlerella arabinophila gen. nov. sp. nov., isolated from the mouse intestinal tract and comparative analysis with the genome of the closely related altered Schaedler flora strain ASF502.</title>
        <authorList>
            <person name="Miyake S."/>
            <person name="Soh M."/>
            <person name="Seedorf H."/>
        </authorList>
    </citation>
    <scope>NUCLEOTIDE SEQUENCE [LARGE SCALE GENOMIC DNA]</scope>
    <source>
        <strain evidence="10">DSM 106076</strain>
    </source>
</reference>
<keyword evidence="8" id="KW-0472">Membrane</keyword>
<dbReference type="InterPro" id="IPR036890">
    <property type="entry name" value="HATPase_C_sf"/>
</dbReference>
<dbReference type="SUPFAM" id="SSF55874">
    <property type="entry name" value="ATPase domain of HSP90 chaperone/DNA topoisomerase II/histidine kinase"/>
    <property type="match status" value="1"/>
</dbReference>
<comment type="subcellular location">
    <subcellularLocation>
        <location evidence="2">Membrane</location>
    </subcellularLocation>
</comment>
<dbReference type="InterPro" id="IPR003594">
    <property type="entry name" value="HATPase_dom"/>
</dbReference>
<dbReference type="InterPro" id="IPR005467">
    <property type="entry name" value="His_kinase_dom"/>
</dbReference>
<dbReference type="PROSITE" id="PS50109">
    <property type="entry name" value="HIS_KIN"/>
    <property type="match status" value="1"/>
</dbReference>
<dbReference type="CDD" id="cd00082">
    <property type="entry name" value="HisKA"/>
    <property type="match status" value="1"/>
</dbReference>
<dbReference type="PANTHER" id="PTHR45453:SF1">
    <property type="entry name" value="PHOSPHATE REGULON SENSOR PROTEIN PHOR"/>
    <property type="match status" value="1"/>
</dbReference>
<dbReference type="Gene3D" id="3.30.565.10">
    <property type="entry name" value="Histidine kinase-like ATPase, C-terminal domain"/>
    <property type="match status" value="1"/>
</dbReference>
<comment type="caution">
    <text evidence="10">The sequence shown here is derived from an EMBL/GenBank/DDBJ whole genome shotgun (WGS) entry which is preliminary data.</text>
</comment>
<evidence type="ECO:0000256" key="1">
    <source>
        <dbReference type="ARBA" id="ARBA00000085"/>
    </source>
</evidence>
<dbReference type="GO" id="GO:0000155">
    <property type="term" value="F:phosphorelay sensor kinase activity"/>
    <property type="evidence" value="ECO:0007669"/>
    <property type="project" value="InterPro"/>
</dbReference>
<keyword evidence="6 10" id="KW-0418">Kinase</keyword>
<evidence type="ECO:0000313" key="11">
    <source>
        <dbReference type="Proteomes" id="UP000274920"/>
    </source>
</evidence>
<dbReference type="Pfam" id="PF02518">
    <property type="entry name" value="HATPase_c"/>
    <property type="match status" value="1"/>
</dbReference>
<dbReference type="GO" id="GO:0004721">
    <property type="term" value="F:phosphoprotein phosphatase activity"/>
    <property type="evidence" value="ECO:0007669"/>
    <property type="project" value="TreeGrafter"/>
</dbReference>
<keyword evidence="8" id="KW-1133">Transmembrane helix</keyword>
<evidence type="ECO:0000256" key="6">
    <source>
        <dbReference type="ARBA" id="ARBA00022777"/>
    </source>
</evidence>
<dbReference type="PRINTS" id="PR01780">
    <property type="entry name" value="LANTIREGPROT"/>
</dbReference>
<dbReference type="EC" id="2.7.13.3" evidence="3"/>
<dbReference type="GO" id="GO:0005886">
    <property type="term" value="C:plasma membrane"/>
    <property type="evidence" value="ECO:0007669"/>
    <property type="project" value="TreeGrafter"/>
</dbReference>
<sequence length="483" mass="54524">MRGKGQKTIANVFLRYICLLAGGALMWLLVLVCIFIVLEASGEVLPANYAELWLNETAAEIRTASEVTENMIPPECTFGVYKTDGSWRYGTFSKELRELAWEHYEKNDANTGGRGYLRFLERDKGEVCIVNYRITMLYRNAFLRKWVPRADLLLVIGYVVLFLLHTFVVSRHFGKYMGARLAVLNEVTGEIRDQNLDFERTHSELKEVEEVLDSLHQMKEALKSSLHRQWNLEKGKEEQIAALAHDIRTPLTVIRGNAELLAEGELAEEEQEYNRDILQSVAIMEEYLEMLHEILQADRTEMENGSAQEDDEERQITCEALAGKMEEQARLLASARQCGITFRRGPLRGMVRGSESRMIRAFQNIVSNALDYSPPGKGIRIAFSNREEAGKAYLLAVVTDEGPGFSAEDLKYAAERFYQGDKSRSSKVHYGIGLHTARQFIMAQGGYLALENGEEGGAKVTLGMLLLTPGPCTALHGHRPVQY</sequence>
<keyword evidence="11" id="KW-1185">Reference proteome</keyword>
<proteinExistence type="predicted"/>
<evidence type="ECO:0000313" key="10">
    <source>
        <dbReference type="EMBL" id="RRK30367.1"/>
    </source>
</evidence>
<evidence type="ECO:0000256" key="2">
    <source>
        <dbReference type="ARBA" id="ARBA00004370"/>
    </source>
</evidence>
<dbReference type="SUPFAM" id="SSF47384">
    <property type="entry name" value="Homodimeric domain of signal transducing histidine kinase"/>
    <property type="match status" value="1"/>
</dbReference>
<dbReference type="Proteomes" id="UP000274920">
    <property type="component" value="Unassembled WGS sequence"/>
</dbReference>
<dbReference type="InterPro" id="IPR050351">
    <property type="entry name" value="BphY/WalK/GraS-like"/>
</dbReference>
<evidence type="ECO:0000256" key="7">
    <source>
        <dbReference type="ARBA" id="ARBA00023012"/>
    </source>
</evidence>
<dbReference type="RefSeq" id="WP_125126201.1">
    <property type="nucleotide sequence ID" value="NZ_RHJS01000002.1"/>
</dbReference>
<keyword evidence="8" id="KW-0812">Transmembrane</keyword>
<keyword evidence="5" id="KW-0808">Transferase</keyword>
<dbReference type="InterPro" id="IPR003661">
    <property type="entry name" value="HisK_dim/P_dom"/>
</dbReference>
<name>A0A426DC25_9FIRM</name>
<feature type="transmembrane region" description="Helical" evidence="8">
    <location>
        <begin position="152"/>
        <end position="170"/>
    </location>
</feature>
<organism evidence="10 11">
    <name type="scientific">Schaedlerella arabinosiphila</name>
    <dbReference type="NCBI Taxonomy" id="2044587"/>
    <lineage>
        <taxon>Bacteria</taxon>
        <taxon>Bacillati</taxon>
        <taxon>Bacillota</taxon>
        <taxon>Clostridia</taxon>
        <taxon>Lachnospirales</taxon>
        <taxon>Lachnospiraceae</taxon>
        <taxon>Schaedlerella</taxon>
    </lineage>
</organism>
<dbReference type="SMART" id="SM00388">
    <property type="entry name" value="HisKA"/>
    <property type="match status" value="1"/>
</dbReference>
<evidence type="ECO:0000259" key="9">
    <source>
        <dbReference type="PROSITE" id="PS50109"/>
    </source>
</evidence>
<gene>
    <name evidence="10" type="ORF">EBB54_02470</name>
</gene>
<evidence type="ECO:0000256" key="8">
    <source>
        <dbReference type="SAM" id="Phobius"/>
    </source>
</evidence>
<dbReference type="AlphaFoldDB" id="A0A426DC25"/>
<dbReference type="InterPro" id="IPR036097">
    <property type="entry name" value="HisK_dim/P_sf"/>
</dbReference>
<feature type="transmembrane region" description="Helical" evidence="8">
    <location>
        <begin position="12"/>
        <end position="38"/>
    </location>
</feature>
<dbReference type="SMART" id="SM00387">
    <property type="entry name" value="HATPase_c"/>
    <property type="match status" value="1"/>
</dbReference>
<dbReference type="EMBL" id="RHJS01000002">
    <property type="protein sequence ID" value="RRK30367.1"/>
    <property type="molecule type" value="Genomic_DNA"/>
</dbReference>
<evidence type="ECO:0000256" key="5">
    <source>
        <dbReference type="ARBA" id="ARBA00022679"/>
    </source>
</evidence>